<evidence type="ECO:0000313" key="2">
    <source>
        <dbReference type="Proteomes" id="UP001177021"/>
    </source>
</evidence>
<sequence length="292" mass="32357">MERKLRRPGLRSEGSVGAANWSNSRATYIPNVDDTVKQQIMDALRVRNQGENIIGLCGPDKRVQHFANTAIRIAERDQLFQKIVTTTVTKKPDINNLQTQIGDAIGLNFDDKGGVVKSTWWKFGNNKRISTAERAALLCAKMKELQTVLVVLHDVHGRLEFGEIGIPFGDDHNGSTVTKKPDNTKIQTQIGDAIGLNFDDKTNLAESTFCMCFANNKGTTTAEKALLLFAKMKELQTVLVVLYDVHGRIDLGEIGIPFGEDHKGCKILLTSTSLKVLAEEMKVHKLIQLSEI</sequence>
<accession>A0ACB0MA22</accession>
<reference evidence="1" key="1">
    <citation type="submission" date="2023-10" db="EMBL/GenBank/DDBJ databases">
        <authorList>
            <person name="Rodriguez Cubillos JULIANA M."/>
            <person name="De Vega J."/>
        </authorList>
    </citation>
    <scope>NUCLEOTIDE SEQUENCE</scope>
</reference>
<comment type="caution">
    <text evidence="1">The sequence shown here is derived from an EMBL/GenBank/DDBJ whole genome shotgun (WGS) entry which is preliminary data.</text>
</comment>
<dbReference type="Proteomes" id="UP001177021">
    <property type="component" value="Unassembled WGS sequence"/>
</dbReference>
<name>A0ACB0MA22_TRIPR</name>
<dbReference type="EMBL" id="CASHSV030000823">
    <property type="protein sequence ID" value="CAJ2677333.1"/>
    <property type="molecule type" value="Genomic_DNA"/>
</dbReference>
<proteinExistence type="predicted"/>
<evidence type="ECO:0000313" key="1">
    <source>
        <dbReference type="EMBL" id="CAJ2677333.1"/>
    </source>
</evidence>
<organism evidence="1 2">
    <name type="scientific">Trifolium pratense</name>
    <name type="common">Red clover</name>
    <dbReference type="NCBI Taxonomy" id="57577"/>
    <lineage>
        <taxon>Eukaryota</taxon>
        <taxon>Viridiplantae</taxon>
        <taxon>Streptophyta</taxon>
        <taxon>Embryophyta</taxon>
        <taxon>Tracheophyta</taxon>
        <taxon>Spermatophyta</taxon>
        <taxon>Magnoliopsida</taxon>
        <taxon>eudicotyledons</taxon>
        <taxon>Gunneridae</taxon>
        <taxon>Pentapetalae</taxon>
        <taxon>rosids</taxon>
        <taxon>fabids</taxon>
        <taxon>Fabales</taxon>
        <taxon>Fabaceae</taxon>
        <taxon>Papilionoideae</taxon>
        <taxon>50 kb inversion clade</taxon>
        <taxon>NPAAA clade</taxon>
        <taxon>Hologalegina</taxon>
        <taxon>IRL clade</taxon>
        <taxon>Trifolieae</taxon>
        <taxon>Trifolium</taxon>
    </lineage>
</organism>
<gene>
    <name evidence="1" type="ORF">MILVUS5_LOCUS39857</name>
</gene>
<keyword evidence="2" id="KW-1185">Reference proteome</keyword>
<protein>
    <submittedName>
        <fullName evidence="1">Uncharacterized protein</fullName>
    </submittedName>
</protein>